<comment type="caution">
    <text evidence="10">The sequence shown here is derived from an EMBL/GenBank/DDBJ whole genome shotgun (WGS) entry which is preliminary data.</text>
</comment>
<keyword evidence="6" id="KW-0256">Endoplasmic reticulum</keyword>
<evidence type="ECO:0000256" key="1">
    <source>
        <dbReference type="ARBA" id="ARBA00004477"/>
    </source>
</evidence>
<comment type="pathway">
    <text evidence="2">Glycolipid biosynthesis; glycosylphosphatidylinositol-anchor biosynthesis.</text>
</comment>
<evidence type="ECO:0000256" key="2">
    <source>
        <dbReference type="ARBA" id="ARBA00004687"/>
    </source>
</evidence>
<dbReference type="GO" id="GO:0042765">
    <property type="term" value="C:GPI-anchor transamidase complex"/>
    <property type="evidence" value="ECO:0007669"/>
    <property type="project" value="InterPro"/>
</dbReference>
<evidence type="ECO:0000313" key="11">
    <source>
        <dbReference type="Proteomes" id="UP000318582"/>
    </source>
</evidence>
<evidence type="ECO:0000313" key="10">
    <source>
        <dbReference type="EMBL" id="TPX58888.1"/>
    </source>
</evidence>
<keyword evidence="4" id="KW-0337">GPI-anchor biosynthesis</keyword>
<evidence type="ECO:0000256" key="7">
    <source>
        <dbReference type="ARBA" id="ARBA00022989"/>
    </source>
</evidence>
<reference evidence="10 11" key="1">
    <citation type="journal article" date="2019" name="Sci. Rep.">
        <title>Comparative genomics of chytrid fungi reveal insights into the obligate biotrophic and pathogenic lifestyle of Synchytrium endobioticum.</title>
        <authorList>
            <person name="van de Vossenberg B.T.L.H."/>
            <person name="Warris S."/>
            <person name="Nguyen H.D.T."/>
            <person name="van Gent-Pelzer M.P.E."/>
            <person name="Joly D.L."/>
            <person name="van de Geest H.C."/>
            <person name="Bonants P.J.M."/>
            <person name="Smith D.S."/>
            <person name="Levesque C.A."/>
            <person name="van der Lee T.A.J."/>
        </authorList>
    </citation>
    <scope>NUCLEOTIDE SEQUENCE [LARGE SCALE GENOMIC DNA]</scope>
    <source>
        <strain evidence="10 11">CBS 809.83</strain>
    </source>
</reference>
<feature type="transmembrane region" description="Helical" evidence="9">
    <location>
        <begin position="424"/>
        <end position="452"/>
    </location>
</feature>
<comment type="subcellular location">
    <subcellularLocation>
        <location evidence="1">Endoplasmic reticulum membrane</location>
        <topology evidence="1">Multi-pass membrane protein</topology>
    </subcellularLocation>
</comment>
<dbReference type="AlphaFoldDB" id="A0A507E6Z1"/>
<dbReference type="Pfam" id="PF06728">
    <property type="entry name" value="PIG-U"/>
    <property type="match status" value="1"/>
</dbReference>
<evidence type="ECO:0000256" key="5">
    <source>
        <dbReference type="ARBA" id="ARBA00022692"/>
    </source>
</evidence>
<dbReference type="STRING" id="109895.A0A507E6Z1"/>
<feature type="transmembrane region" description="Helical" evidence="9">
    <location>
        <begin position="464"/>
        <end position="488"/>
    </location>
</feature>
<dbReference type="PANTHER" id="PTHR13121:SF0">
    <property type="entry name" value="PHOSPHATIDYLINOSITOL GLYCAN ANCHOR BIOSYNTHESIS CLASS U PROTEIN"/>
    <property type="match status" value="1"/>
</dbReference>
<organism evidence="10 11">
    <name type="scientific">Powellomyces hirtus</name>
    <dbReference type="NCBI Taxonomy" id="109895"/>
    <lineage>
        <taxon>Eukaryota</taxon>
        <taxon>Fungi</taxon>
        <taxon>Fungi incertae sedis</taxon>
        <taxon>Chytridiomycota</taxon>
        <taxon>Chytridiomycota incertae sedis</taxon>
        <taxon>Chytridiomycetes</taxon>
        <taxon>Spizellomycetales</taxon>
        <taxon>Powellomycetaceae</taxon>
        <taxon>Powellomyces</taxon>
    </lineage>
</organism>
<name>A0A507E6Z1_9FUNG</name>
<comment type="similarity">
    <text evidence="3">Belongs to the PIGU family.</text>
</comment>
<dbReference type="EMBL" id="QEAQ01000031">
    <property type="protein sequence ID" value="TPX58888.1"/>
    <property type="molecule type" value="Genomic_DNA"/>
</dbReference>
<dbReference type="InterPro" id="IPR009600">
    <property type="entry name" value="PIG-U"/>
</dbReference>
<dbReference type="Proteomes" id="UP000318582">
    <property type="component" value="Unassembled WGS sequence"/>
</dbReference>
<evidence type="ECO:0000256" key="8">
    <source>
        <dbReference type="ARBA" id="ARBA00023136"/>
    </source>
</evidence>
<keyword evidence="5 9" id="KW-0812">Transmembrane</keyword>
<feature type="transmembrane region" description="Helical" evidence="9">
    <location>
        <begin position="268"/>
        <end position="292"/>
    </location>
</feature>
<dbReference type="UniPathway" id="UPA00196"/>
<keyword evidence="8 9" id="KW-0472">Membrane</keyword>
<gene>
    <name evidence="10" type="ORF">PhCBS80983_g02848</name>
</gene>
<evidence type="ECO:0000256" key="3">
    <source>
        <dbReference type="ARBA" id="ARBA00010026"/>
    </source>
</evidence>
<keyword evidence="11" id="KW-1185">Reference proteome</keyword>
<feature type="transmembrane region" description="Helical" evidence="9">
    <location>
        <begin position="398"/>
        <end position="418"/>
    </location>
</feature>
<feature type="transmembrane region" description="Helical" evidence="9">
    <location>
        <begin position="298"/>
        <end position="324"/>
    </location>
</feature>
<dbReference type="PANTHER" id="PTHR13121">
    <property type="entry name" value="GPI TRANSAMIDASE COMPONENT PIG-U"/>
    <property type="match status" value="1"/>
</dbReference>
<feature type="transmembrane region" description="Helical" evidence="9">
    <location>
        <begin position="494"/>
        <end position="512"/>
    </location>
</feature>
<sequence>MRADPFTAELKVPAARSAVAQSLSRPNSEDPVVRIPVWIGVVLRIILFFFTNASSFLQLRVEVSTPVTSWKRLREGLYLYQNGIAPYEGGVFHQAPLLLAIFNFLPPILIPILFIALDYAIARGLVEIAQYKRKLQIAEIWPAPTSDDSLIDAVPVEAPKPEIPSPENTPADSVAWLRKPASDDDVLQSTDDIPQSVHKRKNVNFASQEEDIVPPWLANDNCRLVQGDSAHAPINAPQLKPSDPTQPVDVILHPEDIGAMYLLNPYSIITCLSQSTLLFTLIAIVGGIQYAIKGNRNASMLFIAVAAYLSFYPAMMMAPAILLLSTQTSRPVMQALKSALPLFLAFLVALLGLSYLLVGTWDFLPSTYGVILSVPDLTPNIGLFWYFFIEMFEQFRPFFLCVFQIMVFIFVIPIALVFREHPLFVAYATTAIMAIFKSYPSVGDTALYLAFFTMHQELYKYMRNMFLVFNALFFASILGPLFHYLWVYAGSGNANFYFAITLVFGLAQIILLTDTGHALILREWERLHPDLRRKRVELVHQ</sequence>
<evidence type="ECO:0000256" key="4">
    <source>
        <dbReference type="ARBA" id="ARBA00022502"/>
    </source>
</evidence>
<evidence type="ECO:0008006" key="12">
    <source>
        <dbReference type="Google" id="ProtNLM"/>
    </source>
</evidence>
<keyword evidence="7 9" id="KW-1133">Transmembrane helix</keyword>
<feature type="transmembrane region" description="Helical" evidence="9">
    <location>
        <begin position="370"/>
        <end position="389"/>
    </location>
</feature>
<dbReference type="GO" id="GO:0006506">
    <property type="term" value="P:GPI anchor biosynthetic process"/>
    <property type="evidence" value="ECO:0007669"/>
    <property type="project" value="UniProtKB-UniPathway"/>
</dbReference>
<dbReference type="GO" id="GO:0016255">
    <property type="term" value="P:attachment of GPI anchor to protein"/>
    <property type="evidence" value="ECO:0007669"/>
    <property type="project" value="InterPro"/>
</dbReference>
<evidence type="ECO:0000256" key="9">
    <source>
        <dbReference type="SAM" id="Phobius"/>
    </source>
</evidence>
<proteinExistence type="inferred from homology"/>
<evidence type="ECO:0000256" key="6">
    <source>
        <dbReference type="ARBA" id="ARBA00022824"/>
    </source>
</evidence>
<feature type="transmembrane region" description="Helical" evidence="9">
    <location>
        <begin position="336"/>
        <end position="358"/>
    </location>
</feature>
<protein>
    <recommendedName>
        <fullName evidence="12">Phosphatidylinositol glycan, class U</fullName>
    </recommendedName>
</protein>
<accession>A0A507E6Z1</accession>
<feature type="transmembrane region" description="Helical" evidence="9">
    <location>
        <begin position="35"/>
        <end position="57"/>
    </location>
</feature>